<evidence type="ECO:0000256" key="1">
    <source>
        <dbReference type="ARBA" id="ARBA00044755"/>
    </source>
</evidence>
<dbReference type="PANTHER" id="PTHR35024:SF4">
    <property type="entry name" value="POLYMER-FORMING CYTOSKELETAL PROTEIN"/>
    <property type="match status" value="1"/>
</dbReference>
<reference evidence="2" key="1">
    <citation type="journal article" date="2020" name="mSystems">
        <title>Genome- and Community-Level Interaction Insights into Carbon Utilization and Element Cycling Functions of Hydrothermarchaeota in Hydrothermal Sediment.</title>
        <authorList>
            <person name="Zhou Z."/>
            <person name="Liu Y."/>
            <person name="Xu W."/>
            <person name="Pan J."/>
            <person name="Luo Z.H."/>
            <person name="Li M."/>
        </authorList>
    </citation>
    <scope>NUCLEOTIDE SEQUENCE [LARGE SCALE GENOMIC DNA]</scope>
    <source>
        <strain evidence="2">SpSt-751</strain>
    </source>
</reference>
<dbReference type="InterPro" id="IPR007607">
    <property type="entry name" value="BacA/B"/>
</dbReference>
<name>A0A7C3WTD2_9BACT</name>
<organism evidence="2">
    <name type="scientific">Dictyoglomus turgidum</name>
    <dbReference type="NCBI Taxonomy" id="513050"/>
    <lineage>
        <taxon>Bacteria</taxon>
        <taxon>Pseudomonadati</taxon>
        <taxon>Dictyoglomota</taxon>
        <taxon>Dictyoglomia</taxon>
        <taxon>Dictyoglomales</taxon>
        <taxon>Dictyoglomaceae</taxon>
        <taxon>Dictyoglomus</taxon>
    </lineage>
</organism>
<dbReference type="EMBL" id="DTGA01000180">
    <property type="protein sequence ID" value="HGB31589.1"/>
    <property type="molecule type" value="Genomic_DNA"/>
</dbReference>
<accession>A0A7C3WTD2</accession>
<gene>
    <name evidence="2" type="ORF">ENV35_06920</name>
</gene>
<protein>
    <submittedName>
        <fullName evidence="2">Polymer-forming cytoskeletal protein</fullName>
    </submittedName>
</protein>
<proteinExistence type="inferred from homology"/>
<dbReference type="AlphaFoldDB" id="A0A7C3WTD2"/>
<sequence>MLGRKEKPDVMDTVLGGQSELEGKLVSKASLRIDGRFKGDIEAKETVIIGKTGFVDGNIKANKVIIIGEVVGNIICRDSLEILSTGKFKGDLKLGGRISVEEGGVLLGKTEILEEDKISELFNINLSS</sequence>
<comment type="similarity">
    <text evidence="1">Belongs to the bactofilin family.</text>
</comment>
<evidence type="ECO:0000313" key="2">
    <source>
        <dbReference type="EMBL" id="HGB31589.1"/>
    </source>
</evidence>
<dbReference type="Pfam" id="PF04519">
    <property type="entry name" value="Bactofilin"/>
    <property type="match status" value="1"/>
</dbReference>
<comment type="caution">
    <text evidence="2">The sequence shown here is derived from an EMBL/GenBank/DDBJ whole genome shotgun (WGS) entry which is preliminary data.</text>
</comment>
<dbReference type="PANTHER" id="PTHR35024">
    <property type="entry name" value="HYPOTHETICAL CYTOSOLIC PROTEIN"/>
    <property type="match status" value="1"/>
</dbReference>